<dbReference type="InterPro" id="IPR010985">
    <property type="entry name" value="Ribbon_hlx_hlx"/>
</dbReference>
<accession>A0ABU4PLT6</accession>
<gene>
    <name evidence="3" type="ORF">SIL82_11030</name>
</gene>
<dbReference type="EMBL" id="JAWXXV010000001">
    <property type="protein sequence ID" value="MDX5984797.1"/>
    <property type="molecule type" value="Genomic_DNA"/>
</dbReference>
<evidence type="ECO:0000313" key="4">
    <source>
        <dbReference type="Proteomes" id="UP001279660"/>
    </source>
</evidence>
<dbReference type="SUPFAM" id="SSF47598">
    <property type="entry name" value="Ribbon-helix-helix"/>
    <property type="match status" value="1"/>
</dbReference>
<feature type="compositionally biased region" description="Basic and acidic residues" evidence="1">
    <location>
        <begin position="72"/>
        <end position="81"/>
    </location>
</feature>
<dbReference type="Proteomes" id="UP001279660">
    <property type="component" value="Unassembled WGS sequence"/>
</dbReference>
<evidence type="ECO:0000256" key="1">
    <source>
        <dbReference type="SAM" id="MobiDB-lite"/>
    </source>
</evidence>
<sequence length="81" mass="9004">MGQVLIRKLDDDLLRDYKVAAERNGRSLEAELRSALAQARPKVRLSGAELRALSEELRAQTPTSAAAIDSTDLIREDRDAR</sequence>
<feature type="domain" description="Antitoxin FitA-like ribbon-helix-helix" evidence="2">
    <location>
        <begin position="3"/>
        <end position="39"/>
    </location>
</feature>
<proteinExistence type="predicted"/>
<name>A0ABU4PLT6_9SPHN</name>
<dbReference type="RefSeq" id="WP_010402872.1">
    <property type="nucleotide sequence ID" value="NZ_JAWXXV010000001.1"/>
</dbReference>
<dbReference type="Pfam" id="PF22513">
    <property type="entry name" value="FitA-like_RHH"/>
    <property type="match status" value="1"/>
</dbReference>
<reference evidence="3 4" key="1">
    <citation type="submission" date="2023-11" db="EMBL/GenBank/DDBJ databases">
        <title>MicrobeMod: A computational toolkit for identifying prokaryotic methylation and restriction-modification with nanopore sequencing.</title>
        <authorList>
            <person name="Crits-Christoph A."/>
            <person name="Kang S.C."/>
            <person name="Lee H."/>
            <person name="Ostrov N."/>
        </authorList>
    </citation>
    <scope>NUCLEOTIDE SEQUENCE [LARGE SCALE GENOMIC DNA]</scope>
    <source>
        <strain evidence="3 4">ATCC 14820</strain>
    </source>
</reference>
<comment type="caution">
    <text evidence="3">The sequence shown here is derived from an EMBL/GenBank/DDBJ whole genome shotgun (WGS) entry which is preliminary data.</text>
</comment>
<protein>
    <recommendedName>
        <fullName evidence="2">Antitoxin FitA-like ribbon-helix-helix domain-containing protein</fullName>
    </recommendedName>
</protein>
<dbReference type="InterPro" id="IPR053853">
    <property type="entry name" value="FitA-like_RHH"/>
</dbReference>
<evidence type="ECO:0000313" key="3">
    <source>
        <dbReference type="EMBL" id="MDX5984797.1"/>
    </source>
</evidence>
<evidence type="ECO:0000259" key="2">
    <source>
        <dbReference type="Pfam" id="PF22513"/>
    </source>
</evidence>
<keyword evidence="4" id="KW-1185">Reference proteome</keyword>
<organism evidence="3 4">
    <name type="scientific">Sphingomonas echinoides</name>
    <dbReference type="NCBI Taxonomy" id="59803"/>
    <lineage>
        <taxon>Bacteria</taxon>
        <taxon>Pseudomonadati</taxon>
        <taxon>Pseudomonadota</taxon>
        <taxon>Alphaproteobacteria</taxon>
        <taxon>Sphingomonadales</taxon>
        <taxon>Sphingomonadaceae</taxon>
        <taxon>Sphingomonas</taxon>
    </lineage>
</organism>
<feature type="region of interest" description="Disordered" evidence="1">
    <location>
        <begin position="61"/>
        <end position="81"/>
    </location>
</feature>